<evidence type="ECO:0000256" key="2">
    <source>
        <dbReference type="PROSITE-ProRule" id="PRU00497"/>
    </source>
</evidence>
<accession>A0AAE1GYB5</accession>
<name>A0AAE1GYB5_9NEOP</name>
<gene>
    <name evidence="4" type="ORF">KUF71_020757</name>
</gene>
<dbReference type="PANTHER" id="PTHR12236">
    <property type="entry name" value="STRUCTURAL CONTITUENT OF CUTICLE"/>
    <property type="match status" value="1"/>
</dbReference>
<protein>
    <submittedName>
        <fullName evidence="4">Pupal cuticle protein Edg-84A</fullName>
    </submittedName>
</protein>
<dbReference type="GO" id="GO:0005615">
    <property type="term" value="C:extracellular space"/>
    <property type="evidence" value="ECO:0007669"/>
    <property type="project" value="TreeGrafter"/>
</dbReference>
<sequence length="307" mass="34934">MPTCWLLGLCFASLYIAGFTDARDTTDSTMNRPTYQFKYHVHDQKTMDYKTHEEVGENGLVHGSYTVREPNGDLRVVSYTAGDSGGFQAMVRVKPTFNPEAENSTHFVRFNGEVSKGSDTPLKIQLNTEPKSYLPQQRDQRHSMSAKFNTRKSIENNSKGVQVMGANLKSMDKQMKLIKTFPSTLHLPNLRNSTRVKMPTIKDHKFSANHRKAQPSKEKQKFSAAYVPLQMSSIQDKPQYEHFFAPLHLHVIPARFPGRSEAKFSPDPPKEDSLDESYKYITREETLCSAGQFNSYNNKKKTHTTDG</sequence>
<keyword evidence="5" id="KW-1185">Reference proteome</keyword>
<dbReference type="Pfam" id="PF00379">
    <property type="entry name" value="Chitin_bind_4"/>
    <property type="match status" value="1"/>
</dbReference>
<evidence type="ECO:0000313" key="4">
    <source>
        <dbReference type="EMBL" id="KAK3911053.1"/>
    </source>
</evidence>
<feature type="signal peptide" evidence="3">
    <location>
        <begin position="1"/>
        <end position="22"/>
    </location>
</feature>
<dbReference type="GO" id="GO:0031012">
    <property type="term" value="C:extracellular matrix"/>
    <property type="evidence" value="ECO:0007669"/>
    <property type="project" value="TreeGrafter"/>
</dbReference>
<keyword evidence="1 2" id="KW-0193">Cuticle</keyword>
<reference evidence="4" key="1">
    <citation type="submission" date="2021-07" db="EMBL/GenBank/DDBJ databases">
        <authorList>
            <person name="Catto M.A."/>
            <person name="Jacobson A."/>
            <person name="Kennedy G."/>
            <person name="Labadie P."/>
            <person name="Hunt B.G."/>
            <person name="Srinivasan R."/>
        </authorList>
    </citation>
    <scope>NUCLEOTIDE SEQUENCE</scope>
    <source>
        <strain evidence="4">PL_HMW_Pooled</strain>
        <tissue evidence="4">Head</tissue>
    </source>
</reference>
<dbReference type="GO" id="GO:0042302">
    <property type="term" value="F:structural constituent of cuticle"/>
    <property type="evidence" value="ECO:0007669"/>
    <property type="project" value="UniProtKB-UniRule"/>
</dbReference>
<evidence type="ECO:0000256" key="1">
    <source>
        <dbReference type="ARBA" id="ARBA00022460"/>
    </source>
</evidence>
<comment type="caution">
    <text evidence="4">The sequence shown here is derived from an EMBL/GenBank/DDBJ whole genome shotgun (WGS) entry which is preliminary data.</text>
</comment>
<dbReference type="PROSITE" id="PS51155">
    <property type="entry name" value="CHIT_BIND_RR_2"/>
    <property type="match status" value="1"/>
</dbReference>
<evidence type="ECO:0000256" key="3">
    <source>
        <dbReference type="SAM" id="SignalP"/>
    </source>
</evidence>
<dbReference type="InterPro" id="IPR031311">
    <property type="entry name" value="CHIT_BIND_RR_consensus"/>
</dbReference>
<reference evidence="4" key="2">
    <citation type="journal article" date="2023" name="BMC Genomics">
        <title>Pest status, molecular evolution, and epigenetic factors derived from the genome assembly of Frankliniella fusca, a thysanopteran phytovirus vector.</title>
        <authorList>
            <person name="Catto M.A."/>
            <person name="Labadie P.E."/>
            <person name="Jacobson A.L."/>
            <person name="Kennedy G.G."/>
            <person name="Srinivasan R."/>
            <person name="Hunt B.G."/>
        </authorList>
    </citation>
    <scope>NUCLEOTIDE SEQUENCE</scope>
    <source>
        <strain evidence="4">PL_HMW_Pooled</strain>
    </source>
</reference>
<organism evidence="4 5">
    <name type="scientific">Frankliniella fusca</name>
    <dbReference type="NCBI Taxonomy" id="407009"/>
    <lineage>
        <taxon>Eukaryota</taxon>
        <taxon>Metazoa</taxon>
        <taxon>Ecdysozoa</taxon>
        <taxon>Arthropoda</taxon>
        <taxon>Hexapoda</taxon>
        <taxon>Insecta</taxon>
        <taxon>Pterygota</taxon>
        <taxon>Neoptera</taxon>
        <taxon>Paraneoptera</taxon>
        <taxon>Thysanoptera</taxon>
        <taxon>Terebrantia</taxon>
        <taxon>Thripoidea</taxon>
        <taxon>Thripidae</taxon>
        <taxon>Frankliniella</taxon>
    </lineage>
</organism>
<keyword evidence="3" id="KW-0732">Signal</keyword>
<dbReference type="InterPro" id="IPR000618">
    <property type="entry name" value="Insect_cuticle"/>
</dbReference>
<dbReference type="Proteomes" id="UP001219518">
    <property type="component" value="Unassembled WGS sequence"/>
</dbReference>
<dbReference type="AlphaFoldDB" id="A0AAE1GYB5"/>
<feature type="chain" id="PRO_5042222781" evidence="3">
    <location>
        <begin position="23"/>
        <end position="307"/>
    </location>
</feature>
<proteinExistence type="predicted"/>
<dbReference type="EMBL" id="JAHWGI010000219">
    <property type="protein sequence ID" value="KAK3911053.1"/>
    <property type="molecule type" value="Genomic_DNA"/>
</dbReference>
<dbReference type="PROSITE" id="PS00233">
    <property type="entry name" value="CHIT_BIND_RR_1"/>
    <property type="match status" value="1"/>
</dbReference>
<dbReference type="PANTHER" id="PTHR12236:SF95">
    <property type="entry name" value="CUTICULAR PROTEIN 76BD, ISOFORM C-RELATED"/>
    <property type="match status" value="1"/>
</dbReference>
<dbReference type="InterPro" id="IPR051217">
    <property type="entry name" value="Insect_Cuticle_Struc_Prot"/>
</dbReference>
<evidence type="ECO:0000313" key="5">
    <source>
        <dbReference type="Proteomes" id="UP001219518"/>
    </source>
</evidence>